<keyword evidence="2" id="KW-1133">Transmembrane helix</keyword>
<evidence type="ECO:0000256" key="2">
    <source>
        <dbReference type="SAM" id="Phobius"/>
    </source>
</evidence>
<accession>A0ABT2P9S8</accession>
<evidence type="ECO:0000313" key="3">
    <source>
        <dbReference type="EMBL" id="MCT9001337.1"/>
    </source>
</evidence>
<protein>
    <submittedName>
        <fullName evidence="3">Uncharacterized protein</fullName>
    </submittedName>
</protein>
<sequence length="101" mass="10976">MHALTHTLLAPLIARTDFATPTPTVSVDPDTVTPGFFGFAAIALLAIAVVFLLIDMLRRIRRAGYRADIAAELDAEEEAQAQAEAAERATDVDDEDIDPRR</sequence>
<keyword evidence="2" id="KW-0812">Transmembrane</keyword>
<organism evidence="3 4">
    <name type="scientific">Microbacterium memoriense</name>
    <dbReference type="NCBI Taxonomy" id="2978350"/>
    <lineage>
        <taxon>Bacteria</taxon>
        <taxon>Bacillati</taxon>
        <taxon>Actinomycetota</taxon>
        <taxon>Actinomycetes</taxon>
        <taxon>Micrococcales</taxon>
        <taxon>Microbacteriaceae</taxon>
        <taxon>Microbacterium</taxon>
    </lineage>
</organism>
<dbReference type="Proteomes" id="UP001300496">
    <property type="component" value="Unassembled WGS sequence"/>
</dbReference>
<comment type="caution">
    <text evidence="3">The sequence shown here is derived from an EMBL/GenBank/DDBJ whole genome shotgun (WGS) entry which is preliminary data.</text>
</comment>
<feature type="region of interest" description="Disordered" evidence="1">
    <location>
        <begin position="77"/>
        <end position="101"/>
    </location>
</feature>
<keyword evidence="4" id="KW-1185">Reference proteome</keyword>
<proteinExistence type="predicted"/>
<dbReference type="RefSeq" id="WP_261605887.1">
    <property type="nucleotide sequence ID" value="NZ_JAODOR010000004.1"/>
</dbReference>
<feature type="compositionally biased region" description="Acidic residues" evidence="1">
    <location>
        <begin position="92"/>
        <end position="101"/>
    </location>
</feature>
<gene>
    <name evidence="3" type="ORF">N4R40_03010</name>
</gene>
<feature type="transmembrane region" description="Helical" evidence="2">
    <location>
        <begin position="35"/>
        <end position="54"/>
    </location>
</feature>
<evidence type="ECO:0000313" key="4">
    <source>
        <dbReference type="Proteomes" id="UP001300496"/>
    </source>
</evidence>
<dbReference type="EMBL" id="JAODOR010000004">
    <property type="protein sequence ID" value="MCT9001337.1"/>
    <property type="molecule type" value="Genomic_DNA"/>
</dbReference>
<evidence type="ECO:0000256" key="1">
    <source>
        <dbReference type="SAM" id="MobiDB-lite"/>
    </source>
</evidence>
<keyword evidence="2" id="KW-0472">Membrane</keyword>
<reference evidence="3 4" key="1">
    <citation type="journal article" date="2024" name="Int. J. Syst. Evol. Microbiol.">
        <title>Microbacterium memoriense sp. nov., a member of the Actinomycetota from marine beach sediment of the north coast of Portugal.</title>
        <authorList>
            <person name="Santos J.D.N.D."/>
            <person name="Klimek D."/>
            <person name="Calusinska M."/>
            <person name="Lobo-da-Cunha A."/>
            <person name="Catita J."/>
            <person name="Goncalves H."/>
            <person name="Gonzalez I."/>
            <person name="Lage O.M."/>
        </authorList>
    </citation>
    <scope>NUCLEOTIDE SEQUENCE [LARGE SCALE GENOMIC DNA]</scope>
    <source>
        <strain evidence="3 4">PMIC_1C1B</strain>
    </source>
</reference>
<name>A0ABT2P9S8_9MICO</name>